<dbReference type="InterPro" id="IPR001387">
    <property type="entry name" value="Cro/C1-type_HTH"/>
</dbReference>
<dbReference type="Proteomes" id="UP000657592">
    <property type="component" value="Unassembled WGS sequence"/>
</dbReference>
<dbReference type="SMART" id="SM00530">
    <property type="entry name" value="HTH_XRE"/>
    <property type="match status" value="1"/>
</dbReference>
<dbReference type="PANTHER" id="PTHR35010:SF2">
    <property type="entry name" value="BLL4672 PROTEIN"/>
    <property type="match status" value="1"/>
</dbReference>
<evidence type="ECO:0000259" key="1">
    <source>
        <dbReference type="PROSITE" id="PS50943"/>
    </source>
</evidence>
<dbReference type="InterPro" id="IPR041413">
    <property type="entry name" value="MLTR_LBD"/>
</dbReference>
<dbReference type="InterPro" id="IPR010982">
    <property type="entry name" value="Lambda_DNA-bd_dom_sf"/>
</dbReference>
<protein>
    <submittedName>
        <fullName evidence="2">Transcriptional regulator</fullName>
    </submittedName>
</protein>
<keyword evidence="3" id="KW-1185">Reference proteome</keyword>
<dbReference type="CDD" id="cd00093">
    <property type="entry name" value="HTH_XRE"/>
    <property type="match status" value="1"/>
</dbReference>
<dbReference type="AlphaFoldDB" id="A0A917MM31"/>
<dbReference type="EMBL" id="BMJY01000009">
    <property type="protein sequence ID" value="GGH45879.1"/>
    <property type="molecule type" value="Genomic_DNA"/>
</dbReference>
<dbReference type="PANTHER" id="PTHR35010">
    <property type="entry name" value="BLL4672 PROTEIN-RELATED"/>
    <property type="match status" value="1"/>
</dbReference>
<dbReference type="Gene3D" id="3.30.450.180">
    <property type="match status" value="1"/>
</dbReference>
<name>A0A917MM31_9MICO</name>
<dbReference type="PROSITE" id="PS50943">
    <property type="entry name" value="HTH_CROC1"/>
    <property type="match status" value="1"/>
</dbReference>
<proteinExistence type="predicted"/>
<evidence type="ECO:0000313" key="3">
    <source>
        <dbReference type="Proteomes" id="UP000657592"/>
    </source>
</evidence>
<dbReference type="Pfam" id="PF17765">
    <property type="entry name" value="MLTR_LBD"/>
    <property type="match status" value="1"/>
</dbReference>
<reference evidence="2" key="2">
    <citation type="submission" date="2020-09" db="EMBL/GenBank/DDBJ databases">
        <authorList>
            <person name="Sun Q."/>
            <person name="Zhou Y."/>
        </authorList>
    </citation>
    <scope>NUCLEOTIDE SEQUENCE</scope>
    <source>
        <strain evidence="2">CGMCC 1.15794</strain>
    </source>
</reference>
<dbReference type="SUPFAM" id="SSF47413">
    <property type="entry name" value="lambda repressor-like DNA-binding domains"/>
    <property type="match status" value="1"/>
</dbReference>
<sequence length="288" mass="31589">MGRRRRTVDIMDGNDRNELGSFLRARRAALRPQPEALSSSGHRRVPGLRREEVAVLAGLSVDYYTRLEQGRERHPSTQILDALARALELGADARAHLHRLAGHAAPEQRHAPGQIVRPELAALLEAWSATPAYVIDRALDIVAANDLARVLHSAFGEADNLARMTFLDPAGRDFYVDWDRAAHSVAAHLRLAVGHDPQAPRLVALLDELTAHSSAFRDLWSRQDVRGKTREAKQFRHPDVGLLTLDYDAFDVRSTPGLQLIVHHAPPGSASAEALGLLGSLAATRATE</sequence>
<accession>A0A917MM31</accession>
<gene>
    <name evidence="2" type="ORF">GCM10010921_21560</name>
</gene>
<reference evidence="2" key="1">
    <citation type="journal article" date="2014" name="Int. J. Syst. Evol. Microbiol.">
        <title>Complete genome sequence of Corynebacterium casei LMG S-19264T (=DSM 44701T), isolated from a smear-ripened cheese.</title>
        <authorList>
            <consortium name="US DOE Joint Genome Institute (JGI-PGF)"/>
            <person name="Walter F."/>
            <person name="Albersmeier A."/>
            <person name="Kalinowski J."/>
            <person name="Ruckert C."/>
        </authorList>
    </citation>
    <scope>NUCLEOTIDE SEQUENCE</scope>
    <source>
        <strain evidence="2">CGMCC 1.15794</strain>
    </source>
</reference>
<dbReference type="Pfam" id="PF13560">
    <property type="entry name" value="HTH_31"/>
    <property type="match status" value="1"/>
</dbReference>
<evidence type="ECO:0000313" key="2">
    <source>
        <dbReference type="EMBL" id="GGH45879.1"/>
    </source>
</evidence>
<feature type="domain" description="HTH cro/C1-type" evidence="1">
    <location>
        <begin position="47"/>
        <end position="94"/>
    </location>
</feature>
<organism evidence="2 3">
    <name type="scientific">Microbacterium album</name>
    <dbReference type="NCBI Taxonomy" id="2053191"/>
    <lineage>
        <taxon>Bacteria</taxon>
        <taxon>Bacillati</taxon>
        <taxon>Actinomycetota</taxon>
        <taxon>Actinomycetes</taxon>
        <taxon>Micrococcales</taxon>
        <taxon>Microbacteriaceae</taxon>
        <taxon>Microbacterium</taxon>
    </lineage>
</organism>
<dbReference type="GO" id="GO:0003677">
    <property type="term" value="F:DNA binding"/>
    <property type="evidence" value="ECO:0007669"/>
    <property type="project" value="InterPro"/>
</dbReference>
<comment type="caution">
    <text evidence="2">The sequence shown here is derived from an EMBL/GenBank/DDBJ whole genome shotgun (WGS) entry which is preliminary data.</text>
</comment>
<dbReference type="Gene3D" id="1.10.260.40">
    <property type="entry name" value="lambda repressor-like DNA-binding domains"/>
    <property type="match status" value="1"/>
</dbReference>